<protein>
    <submittedName>
        <fullName evidence="3">Uncharacterized protein</fullName>
    </submittedName>
</protein>
<feature type="compositionally biased region" description="Polar residues" evidence="1">
    <location>
        <begin position="61"/>
        <end position="75"/>
    </location>
</feature>
<organism evidence="3">
    <name type="scientific">Ditylum brightwellii</name>
    <dbReference type="NCBI Taxonomy" id="49249"/>
    <lineage>
        <taxon>Eukaryota</taxon>
        <taxon>Sar</taxon>
        <taxon>Stramenopiles</taxon>
        <taxon>Ochrophyta</taxon>
        <taxon>Bacillariophyta</taxon>
        <taxon>Mediophyceae</taxon>
        <taxon>Lithodesmiophycidae</taxon>
        <taxon>Lithodesmiales</taxon>
        <taxon>Lithodesmiaceae</taxon>
        <taxon>Ditylum</taxon>
    </lineage>
</organism>
<evidence type="ECO:0000313" key="3">
    <source>
        <dbReference type="EMBL" id="CAD9353745.1"/>
    </source>
</evidence>
<name>A0A7S2ET96_9STRA</name>
<feature type="signal peptide" evidence="2">
    <location>
        <begin position="1"/>
        <end position="18"/>
    </location>
</feature>
<sequence length="215" mass="23344">MAAVALFVLLVTITEGTASFNGRVLRERSNQTLQDENAIVVIKGLYEKQNYRKPKERNEDNPGNYSTTYSGQPQDQDPGPVTVASASNEFIPSDTKPICDSSGALGDFRGDINAISITYLYEVETDPSGIGRMENDILPAIEDAINDAIAPVLFSTCGDIRRLQTRKRSEALGLSSLPPDASIEEECQVNIADMSNRCTSTEGALTFFWGGGIIK</sequence>
<dbReference type="EMBL" id="HBGN01036068">
    <property type="protein sequence ID" value="CAD9353745.1"/>
    <property type="molecule type" value="Transcribed_RNA"/>
</dbReference>
<evidence type="ECO:0000256" key="2">
    <source>
        <dbReference type="SAM" id="SignalP"/>
    </source>
</evidence>
<proteinExistence type="predicted"/>
<reference evidence="3" key="1">
    <citation type="submission" date="2021-01" db="EMBL/GenBank/DDBJ databases">
        <authorList>
            <person name="Corre E."/>
            <person name="Pelletier E."/>
            <person name="Niang G."/>
            <person name="Scheremetjew M."/>
            <person name="Finn R."/>
            <person name="Kale V."/>
            <person name="Holt S."/>
            <person name="Cochrane G."/>
            <person name="Meng A."/>
            <person name="Brown T."/>
            <person name="Cohen L."/>
        </authorList>
    </citation>
    <scope>NUCLEOTIDE SEQUENCE</scope>
    <source>
        <strain evidence="3">Pop2</strain>
    </source>
</reference>
<dbReference type="AlphaFoldDB" id="A0A7S2ET96"/>
<feature type="chain" id="PRO_5030556610" evidence="2">
    <location>
        <begin position="19"/>
        <end position="215"/>
    </location>
</feature>
<feature type="region of interest" description="Disordered" evidence="1">
    <location>
        <begin position="51"/>
        <end position="86"/>
    </location>
</feature>
<evidence type="ECO:0000256" key="1">
    <source>
        <dbReference type="SAM" id="MobiDB-lite"/>
    </source>
</evidence>
<accession>A0A7S2ET96</accession>
<gene>
    <name evidence="3" type="ORF">DBRI1063_LOCUS23130</name>
</gene>
<keyword evidence="2" id="KW-0732">Signal</keyword>